<dbReference type="RefSeq" id="WP_181739074.1">
    <property type="nucleotide sequence ID" value="NZ_JACEOL010000022.1"/>
</dbReference>
<dbReference type="InterPro" id="IPR000073">
    <property type="entry name" value="AB_hydrolase_1"/>
</dbReference>
<dbReference type="GO" id="GO:0006508">
    <property type="term" value="P:proteolysis"/>
    <property type="evidence" value="ECO:0007669"/>
    <property type="project" value="InterPro"/>
</dbReference>
<keyword evidence="2 4" id="KW-0378">Hydrolase</keyword>
<evidence type="ECO:0000256" key="1">
    <source>
        <dbReference type="ARBA" id="ARBA00010088"/>
    </source>
</evidence>
<dbReference type="AlphaFoldDB" id="A0A7W1XRR0"/>
<dbReference type="Gene3D" id="3.40.50.1820">
    <property type="entry name" value="alpha/beta hydrolase"/>
    <property type="match status" value="1"/>
</dbReference>
<gene>
    <name evidence="4" type="ORF">H2C83_06620</name>
</gene>
<dbReference type="InterPro" id="IPR002410">
    <property type="entry name" value="Peptidase_S33"/>
</dbReference>
<name>A0A7W1XRR0_9BACL</name>
<sequence>MSKKNILSDIIFRKYNQLKNKKKLEINTSNKIVENQYVNIGGIEQWISIRGEDFNNPALLFIHGGPASTYTIFSPLLRSWEKYFTIVHWDQRGAGKTFGKNKERGSGLISFKRLAQDGIEVTDYICKRLGHPKIILIGSSLGSLISTIMIKERPDLFFAYVGTDQNAPDPKFISYQLQLNTLKEVGDTKGVQLIEKMGPDFSKWSRKDYDELNKHIIKSIDKVPNMIMDLIFPYMISSPDHKIRDLINIFKGMDYSLNYLFDELRTFDIREVGMKFDLPFFVFQGDTDILTPTETAKAYFNEIDAPHKEFVLIKQAGHLACFARPNQFLEELNKRVMPWCNTN</sequence>
<reference evidence="4 5" key="1">
    <citation type="submission" date="2020-07" db="EMBL/GenBank/DDBJ databases">
        <title>Thermoactinomyces phylogeny.</title>
        <authorList>
            <person name="Dunlap C."/>
        </authorList>
    </citation>
    <scope>NUCLEOTIDE SEQUENCE [LARGE SCALE GENOMIC DNA]</scope>
    <source>
        <strain evidence="4 5">AMNI-1</strain>
    </source>
</reference>
<evidence type="ECO:0000313" key="5">
    <source>
        <dbReference type="Proteomes" id="UP000538292"/>
    </source>
</evidence>
<dbReference type="SUPFAM" id="SSF53474">
    <property type="entry name" value="alpha/beta-Hydrolases"/>
    <property type="match status" value="1"/>
</dbReference>
<comment type="similarity">
    <text evidence="1">Belongs to the peptidase S33 family.</text>
</comment>
<dbReference type="Pfam" id="PF00561">
    <property type="entry name" value="Abhydrolase_1"/>
    <property type="match status" value="1"/>
</dbReference>
<dbReference type="PANTHER" id="PTHR43689:SF8">
    <property type="entry name" value="ALPHA_BETA-HYDROLASES SUPERFAMILY PROTEIN"/>
    <property type="match status" value="1"/>
</dbReference>
<dbReference type="PRINTS" id="PR00793">
    <property type="entry name" value="PROAMNOPTASE"/>
</dbReference>
<dbReference type="PANTHER" id="PTHR43689">
    <property type="entry name" value="HYDROLASE"/>
    <property type="match status" value="1"/>
</dbReference>
<comment type="caution">
    <text evidence="4">The sequence shown here is derived from an EMBL/GenBank/DDBJ whole genome shotgun (WGS) entry which is preliminary data.</text>
</comment>
<accession>A0A7W1XRR0</accession>
<dbReference type="Proteomes" id="UP000538292">
    <property type="component" value="Unassembled WGS sequence"/>
</dbReference>
<dbReference type="EMBL" id="JACEOL010000022">
    <property type="protein sequence ID" value="MBA4601996.1"/>
    <property type="molecule type" value="Genomic_DNA"/>
</dbReference>
<feature type="domain" description="AB hydrolase-1" evidence="3">
    <location>
        <begin position="57"/>
        <end position="323"/>
    </location>
</feature>
<protein>
    <submittedName>
        <fullName evidence="4">Alpha/beta hydrolase</fullName>
    </submittedName>
</protein>
<proteinExistence type="inferred from homology"/>
<dbReference type="InterPro" id="IPR029058">
    <property type="entry name" value="AB_hydrolase_fold"/>
</dbReference>
<evidence type="ECO:0000256" key="2">
    <source>
        <dbReference type="ARBA" id="ARBA00022801"/>
    </source>
</evidence>
<evidence type="ECO:0000259" key="3">
    <source>
        <dbReference type="Pfam" id="PF00561"/>
    </source>
</evidence>
<keyword evidence="5" id="KW-1185">Reference proteome</keyword>
<dbReference type="GO" id="GO:0004177">
    <property type="term" value="F:aminopeptidase activity"/>
    <property type="evidence" value="ECO:0007669"/>
    <property type="project" value="UniProtKB-EC"/>
</dbReference>
<organism evidence="4 5">
    <name type="scientific">Thermoactinomyces mirandus</name>
    <dbReference type="NCBI Taxonomy" id="2756294"/>
    <lineage>
        <taxon>Bacteria</taxon>
        <taxon>Bacillati</taxon>
        <taxon>Bacillota</taxon>
        <taxon>Bacilli</taxon>
        <taxon>Bacillales</taxon>
        <taxon>Thermoactinomycetaceae</taxon>
        <taxon>Thermoactinomyces</taxon>
    </lineage>
</organism>
<evidence type="ECO:0000313" key="4">
    <source>
        <dbReference type="EMBL" id="MBA4601996.1"/>
    </source>
</evidence>